<reference evidence="4 5" key="1">
    <citation type="submission" date="2020-03" db="EMBL/GenBank/DDBJ databases">
        <title>Complete genome sequence of Shewanella sp.</title>
        <authorList>
            <person name="Kim Y.-S."/>
            <person name="Kim S.-J."/>
            <person name="Jung H.-K."/>
            <person name="Kim K.-H."/>
        </authorList>
    </citation>
    <scope>NUCLEOTIDE SEQUENCE [LARGE SCALE GENOMIC DNA]</scope>
    <source>
        <strain evidence="4 5">PN3F2</strain>
    </source>
</reference>
<keyword evidence="5" id="KW-1185">Reference proteome</keyword>
<dbReference type="InterPro" id="IPR050595">
    <property type="entry name" value="Bact_response_regulator"/>
</dbReference>
<gene>
    <name evidence="4" type="ORF">HBH39_02050</name>
</gene>
<dbReference type="PANTHER" id="PTHR44591:SF23">
    <property type="entry name" value="CHEY SUBFAMILY"/>
    <property type="match status" value="1"/>
</dbReference>
<evidence type="ECO:0000313" key="5">
    <source>
        <dbReference type="Proteomes" id="UP000502608"/>
    </source>
</evidence>
<evidence type="ECO:0000259" key="3">
    <source>
        <dbReference type="PROSITE" id="PS50110"/>
    </source>
</evidence>
<accession>A0A6G9QG28</accession>
<dbReference type="InterPro" id="IPR001789">
    <property type="entry name" value="Sig_transdc_resp-reg_receiver"/>
</dbReference>
<dbReference type="Pfam" id="PF00072">
    <property type="entry name" value="Response_reg"/>
    <property type="match status" value="1"/>
</dbReference>
<evidence type="ECO:0000256" key="1">
    <source>
        <dbReference type="ARBA" id="ARBA00022553"/>
    </source>
</evidence>
<protein>
    <submittedName>
        <fullName evidence="4">Response regulator</fullName>
    </submittedName>
</protein>
<dbReference type="Gene3D" id="3.40.50.2300">
    <property type="match status" value="1"/>
</dbReference>
<evidence type="ECO:0000313" key="4">
    <source>
        <dbReference type="EMBL" id="QIR13426.1"/>
    </source>
</evidence>
<dbReference type="KEGG" id="saes:HBH39_02050"/>
<dbReference type="SMART" id="SM00448">
    <property type="entry name" value="REC"/>
    <property type="match status" value="1"/>
</dbReference>
<dbReference type="GO" id="GO:0000160">
    <property type="term" value="P:phosphorelay signal transduction system"/>
    <property type="evidence" value="ECO:0007669"/>
    <property type="project" value="InterPro"/>
</dbReference>
<dbReference type="InterPro" id="IPR011006">
    <property type="entry name" value="CheY-like_superfamily"/>
</dbReference>
<name>A0A6G9QG28_9GAMM</name>
<sequence>MDKAKILVIDDDPICTGMLLAILGDDYQVLSANSGSGALDLLSSVKPNLILLDITMPNINGYQVIKHLKGDLRTSNIPVVVISSLVEKSDQDFAINLGADNYLTKPILPNDIQAILNKYLSL</sequence>
<organism evidence="4 5">
    <name type="scientific">Shewanella aestuarii</name>
    <dbReference type="NCBI Taxonomy" id="1028752"/>
    <lineage>
        <taxon>Bacteria</taxon>
        <taxon>Pseudomonadati</taxon>
        <taxon>Pseudomonadota</taxon>
        <taxon>Gammaproteobacteria</taxon>
        <taxon>Alteromonadales</taxon>
        <taxon>Shewanellaceae</taxon>
        <taxon>Shewanella</taxon>
    </lineage>
</organism>
<dbReference type="SUPFAM" id="SSF52172">
    <property type="entry name" value="CheY-like"/>
    <property type="match status" value="1"/>
</dbReference>
<feature type="domain" description="Response regulatory" evidence="3">
    <location>
        <begin position="5"/>
        <end position="120"/>
    </location>
</feature>
<proteinExistence type="predicted"/>
<dbReference type="Proteomes" id="UP000502608">
    <property type="component" value="Chromosome"/>
</dbReference>
<keyword evidence="1 2" id="KW-0597">Phosphoprotein</keyword>
<dbReference type="EMBL" id="CP050313">
    <property type="protein sequence ID" value="QIR13426.1"/>
    <property type="molecule type" value="Genomic_DNA"/>
</dbReference>
<dbReference type="AlphaFoldDB" id="A0A6G9QG28"/>
<dbReference type="PANTHER" id="PTHR44591">
    <property type="entry name" value="STRESS RESPONSE REGULATOR PROTEIN 1"/>
    <property type="match status" value="1"/>
</dbReference>
<evidence type="ECO:0000256" key="2">
    <source>
        <dbReference type="PROSITE-ProRule" id="PRU00169"/>
    </source>
</evidence>
<feature type="modified residue" description="4-aspartylphosphate" evidence="2">
    <location>
        <position position="53"/>
    </location>
</feature>
<dbReference type="RefSeq" id="WP_167675148.1">
    <property type="nucleotide sequence ID" value="NZ_CP050313.1"/>
</dbReference>
<dbReference type="PROSITE" id="PS50110">
    <property type="entry name" value="RESPONSE_REGULATORY"/>
    <property type="match status" value="1"/>
</dbReference>